<gene>
    <name evidence="1" type="ORF">HPB47_027486</name>
</gene>
<evidence type="ECO:0000313" key="1">
    <source>
        <dbReference type="EMBL" id="KAG0425321.1"/>
    </source>
</evidence>
<accession>A0AC60PVV3</accession>
<proteinExistence type="predicted"/>
<evidence type="ECO:0000313" key="2">
    <source>
        <dbReference type="Proteomes" id="UP000805193"/>
    </source>
</evidence>
<organism evidence="1 2">
    <name type="scientific">Ixodes persulcatus</name>
    <name type="common">Taiga tick</name>
    <dbReference type="NCBI Taxonomy" id="34615"/>
    <lineage>
        <taxon>Eukaryota</taxon>
        <taxon>Metazoa</taxon>
        <taxon>Ecdysozoa</taxon>
        <taxon>Arthropoda</taxon>
        <taxon>Chelicerata</taxon>
        <taxon>Arachnida</taxon>
        <taxon>Acari</taxon>
        <taxon>Parasitiformes</taxon>
        <taxon>Ixodida</taxon>
        <taxon>Ixodoidea</taxon>
        <taxon>Ixodidae</taxon>
        <taxon>Ixodinae</taxon>
        <taxon>Ixodes</taxon>
    </lineage>
</organism>
<keyword evidence="2" id="KW-1185">Reference proteome</keyword>
<sequence>MSYKDEKSSGHVCAVVGCRNSQKKRKRLEEEVCQEHSVPRKTCGCTVYRFHRFPIDARLRQKWLAFLNRKGFVPSPHSRLCSEHFIDGDRASWPVPIHRVAPKRRAVPRKQATTLPSARVETADRRTNRTTASVAASQVHNIVFWQMATGENVEVVSIRGRSAGIADEEFLAKVNLDNVRFSVKANSAVAPRDEANPTTVGQLAEAEEREEAIDFCQAVYEEPQLQMPRRCTQRQDASEDDQQHVPSIVSSYSLAAPHKLFPPVPEADEVVTGDVLSEDLWQPGDRDCPAVIKQEQEEPPCSSHEPSLQKNLVVAKDPDNLLQGPTAQESPFILKQGQGSESLSDESKIQKTVVIMRKELGPGGLRHYTFQEFPVQQSPSLPNPTHQYPAEQIPARQTLTQQILAQHILARKSPALQVPAQQSSPKEVHTRLSPAQQILAHQSLALQNLAQQSLGQEIPVQQIPAQHVRIPQIPPEQITAQQSPAEQIPARQSSDSAQQIPAQQDPAQRVPAQQDPAQQSLSKQRLTQESSVQENPAVAEHTSEPVDQHREQASSSAPPGHNVLRSLLNAPSLSSTLKDHAARWGFAGLSDHGYCKSGPSELRRRVKEATVREALAQLPCHIEKGSKMEAGLSNNILNFSVDLYKRLKPSGKDTAGNVFCSPFSIAAALSMALAGARGNTAKQIAAILHSNDDKIHDHFSSFLCKLPSYAPDVALHIANRMYSEQTFHPKAEYATLLQNSYDSTIKAVDFAGNADRVRLEVNAWVEEVTRSKIRDLLAPGTVDASTSLILVNAIYFKGLWESQFKQSATKPGDFHLTSQTSKTVDMMHQKGDFKMGHCSDLKVTALEIPYKGNKTSMVILLPEDVEGLSVLEEHLTAPKLSALLGGMYVTSDVNLRLPKFKLEQSIGLKDVLMAMGVKDFFTSLADLSGISATGNLCASDVIHKAFVEVNEEGTEAAAATAIPIMLMCARFPQVVNFFVDRPFMFLIHSHDPDVVLFMGSIREL</sequence>
<dbReference type="EMBL" id="JABSTQ010009858">
    <property type="protein sequence ID" value="KAG0425321.1"/>
    <property type="molecule type" value="Genomic_DNA"/>
</dbReference>
<dbReference type="Proteomes" id="UP000805193">
    <property type="component" value="Unassembled WGS sequence"/>
</dbReference>
<protein>
    <submittedName>
        <fullName evidence="1">Uncharacterized protein</fullName>
    </submittedName>
</protein>
<comment type="caution">
    <text evidence="1">The sequence shown here is derived from an EMBL/GenBank/DDBJ whole genome shotgun (WGS) entry which is preliminary data.</text>
</comment>
<reference evidence="1 2" key="1">
    <citation type="journal article" date="2020" name="Cell">
        <title>Large-Scale Comparative Analyses of Tick Genomes Elucidate Their Genetic Diversity and Vector Capacities.</title>
        <authorList>
            <consortium name="Tick Genome and Microbiome Consortium (TIGMIC)"/>
            <person name="Jia N."/>
            <person name="Wang J."/>
            <person name="Shi W."/>
            <person name="Du L."/>
            <person name="Sun Y."/>
            <person name="Zhan W."/>
            <person name="Jiang J.F."/>
            <person name="Wang Q."/>
            <person name="Zhang B."/>
            <person name="Ji P."/>
            <person name="Bell-Sakyi L."/>
            <person name="Cui X.M."/>
            <person name="Yuan T.T."/>
            <person name="Jiang B.G."/>
            <person name="Yang W.F."/>
            <person name="Lam T.T."/>
            <person name="Chang Q.C."/>
            <person name="Ding S.J."/>
            <person name="Wang X.J."/>
            <person name="Zhu J.G."/>
            <person name="Ruan X.D."/>
            <person name="Zhao L."/>
            <person name="Wei J.T."/>
            <person name="Ye R.Z."/>
            <person name="Que T.C."/>
            <person name="Du C.H."/>
            <person name="Zhou Y.H."/>
            <person name="Cheng J.X."/>
            <person name="Dai P.F."/>
            <person name="Guo W.B."/>
            <person name="Han X.H."/>
            <person name="Huang E.J."/>
            <person name="Li L.F."/>
            <person name="Wei W."/>
            <person name="Gao Y.C."/>
            <person name="Liu J.Z."/>
            <person name="Shao H.Z."/>
            <person name="Wang X."/>
            <person name="Wang C.C."/>
            <person name="Yang T.C."/>
            <person name="Huo Q.B."/>
            <person name="Li W."/>
            <person name="Chen H.Y."/>
            <person name="Chen S.E."/>
            <person name="Zhou L.G."/>
            <person name="Ni X.B."/>
            <person name="Tian J.H."/>
            <person name="Sheng Y."/>
            <person name="Liu T."/>
            <person name="Pan Y.S."/>
            <person name="Xia L.Y."/>
            <person name="Li J."/>
            <person name="Zhao F."/>
            <person name="Cao W.C."/>
        </authorList>
    </citation>
    <scope>NUCLEOTIDE SEQUENCE [LARGE SCALE GENOMIC DNA]</scope>
    <source>
        <strain evidence="1">Iper-2018</strain>
    </source>
</reference>
<name>A0AC60PVV3_IXOPE</name>